<dbReference type="EMBL" id="JBGORX010000001">
    <property type="protein sequence ID" value="MFJ1267312.1"/>
    <property type="molecule type" value="Genomic_DNA"/>
</dbReference>
<evidence type="ECO:0000256" key="1">
    <source>
        <dbReference type="SAM" id="Phobius"/>
    </source>
</evidence>
<reference evidence="2 3" key="1">
    <citation type="submission" date="2024-08" db="EMBL/GenBank/DDBJ databases">
        <title>Draft Genome Sequence of Legionella lytica strain DSB2004, Isolated From a Fire Sprinkler System.</title>
        <authorList>
            <person name="Everhart A.D."/>
            <person name="Kidane D.T."/>
            <person name="Farone A.L."/>
            <person name="Farone M.B."/>
        </authorList>
    </citation>
    <scope>NUCLEOTIDE SEQUENCE [LARGE SCALE GENOMIC DNA]</scope>
    <source>
        <strain evidence="2 3">DSB2004</strain>
    </source>
</reference>
<keyword evidence="3" id="KW-1185">Reference proteome</keyword>
<dbReference type="Proteomes" id="UP001615550">
    <property type="component" value="Unassembled WGS sequence"/>
</dbReference>
<keyword evidence="1" id="KW-1133">Transmembrane helix</keyword>
<name>A0ABW8D3Q3_9GAMM</name>
<evidence type="ECO:0000313" key="3">
    <source>
        <dbReference type="Proteomes" id="UP001615550"/>
    </source>
</evidence>
<organism evidence="2 3">
    <name type="scientific">Legionella lytica</name>
    <dbReference type="NCBI Taxonomy" id="96232"/>
    <lineage>
        <taxon>Bacteria</taxon>
        <taxon>Pseudomonadati</taxon>
        <taxon>Pseudomonadota</taxon>
        <taxon>Gammaproteobacteria</taxon>
        <taxon>Legionellales</taxon>
        <taxon>Legionellaceae</taxon>
        <taxon>Legionella</taxon>
    </lineage>
</organism>
<evidence type="ECO:0000313" key="2">
    <source>
        <dbReference type="EMBL" id="MFJ1267312.1"/>
    </source>
</evidence>
<feature type="transmembrane region" description="Helical" evidence="1">
    <location>
        <begin position="65"/>
        <end position="98"/>
    </location>
</feature>
<protein>
    <submittedName>
        <fullName evidence="2">Uncharacterized protein</fullName>
    </submittedName>
</protein>
<dbReference type="RefSeq" id="WP_400185908.1">
    <property type="nucleotide sequence ID" value="NZ_JBGORX010000001.1"/>
</dbReference>
<comment type="caution">
    <text evidence="2">The sequence shown here is derived from an EMBL/GenBank/DDBJ whole genome shotgun (WGS) entry which is preliminary data.</text>
</comment>
<feature type="transmembrane region" description="Helical" evidence="1">
    <location>
        <begin position="118"/>
        <end position="141"/>
    </location>
</feature>
<proteinExistence type="predicted"/>
<keyword evidence="1" id="KW-0812">Transmembrane</keyword>
<accession>A0ABW8D3Q3</accession>
<sequence length="168" mass="18537">MFNAEDWKDLNYIFDLSDEENDRNYVSGVSERGFEVYTRRMNFFKPFEDSPDFFRDLFTILRCPLAFSIGSVIAAYNTLIGAIALAGDLLITMGSLIFMSDEAVDTALASTGESLAYAGTMLLGTAMGLLLAVLSIPYNTLSFATRASSMIIPPLANLYIEPESFSMI</sequence>
<keyword evidence="1" id="KW-0472">Membrane</keyword>
<gene>
    <name evidence="2" type="ORF">ACD661_01935</name>
</gene>